<evidence type="ECO:0000256" key="2">
    <source>
        <dbReference type="ARBA" id="ARBA00008663"/>
    </source>
</evidence>
<keyword evidence="10" id="KW-0324">Glycolysis</keyword>
<dbReference type="Pfam" id="PF00224">
    <property type="entry name" value="PK"/>
    <property type="match status" value="1"/>
</dbReference>
<sequence>SVAQMHRKTKIIATLGPATSTAAAIEKLIARGMNVARLNFSHGDHGEHERRYLLVRRIASDMGVPVAVMQDIQGPKIRVGTFPSGSAMLETGSVVTLHPGSGDGDAENVYIAYLDDVAMNVGGKIVLSDGLIELEATDVAPDHITVRVLSGGELKDHKGASFPGARTQIPIVTAKDEKDLNFGADLGVDLVAASFVNSGRDVRTVREVVGTTPIIAKIETAVGYAHIDGILAEAEGAMVARGDLGVELALESIPRAQSEIVHTTNAAGRISIIATEMLESMITSPRPTRAEVTDVYRSVLDGTDAVMLSAETAVGAYPTRAVSLMSNICFEAEQSKEYGRAADISNLSHGAPFASATAEASVDTADRLGIATIVAFTESGTTAGLLSKYRPHAHIFAFTPSVATYRAMAIYGGVTPMLVDRVRSTDEMIAAAESELLRLGLVREGEGLVMVAGIPPNQRASTNIMKLHVVGSGDTLAPDAR</sequence>
<dbReference type="InterPro" id="IPR015806">
    <property type="entry name" value="Pyrv_Knase_insert_dom_sf"/>
</dbReference>
<dbReference type="InterPro" id="IPR036918">
    <property type="entry name" value="Pyrv_Knase_C_sf"/>
</dbReference>
<keyword evidence="5" id="KW-0479">Metal-binding</keyword>
<dbReference type="NCBIfam" id="NF004978">
    <property type="entry name" value="PRK06354.1"/>
    <property type="match status" value="1"/>
</dbReference>
<evidence type="ECO:0000256" key="9">
    <source>
        <dbReference type="ARBA" id="ARBA00022842"/>
    </source>
</evidence>
<dbReference type="SUPFAM" id="SSF50800">
    <property type="entry name" value="PK beta-barrel domain-like"/>
    <property type="match status" value="1"/>
</dbReference>
<evidence type="ECO:0000256" key="3">
    <source>
        <dbReference type="ARBA" id="ARBA00012142"/>
    </source>
</evidence>
<dbReference type="EC" id="2.7.1.40" evidence="3"/>
<keyword evidence="6" id="KW-0547">Nucleotide-binding</keyword>
<name>A0A3B0SRW7_9ZZZZ</name>
<keyword evidence="7 14" id="KW-0418">Kinase</keyword>
<evidence type="ECO:0000256" key="5">
    <source>
        <dbReference type="ARBA" id="ARBA00022723"/>
    </source>
</evidence>
<evidence type="ECO:0000256" key="4">
    <source>
        <dbReference type="ARBA" id="ARBA00022679"/>
    </source>
</evidence>
<dbReference type="InterPro" id="IPR015813">
    <property type="entry name" value="Pyrv/PenolPyrv_kinase-like_dom"/>
</dbReference>
<evidence type="ECO:0000256" key="1">
    <source>
        <dbReference type="ARBA" id="ARBA00004997"/>
    </source>
</evidence>
<gene>
    <name evidence="14" type="ORF">MNBD_ACTINO01-1755</name>
</gene>
<reference evidence="14" key="1">
    <citation type="submission" date="2018-06" db="EMBL/GenBank/DDBJ databases">
        <authorList>
            <person name="Zhirakovskaya E."/>
        </authorList>
    </citation>
    <scope>NUCLEOTIDE SEQUENCE</scope>
</reference>
<dbReference type="Gene3D" id="3.20.20.60">
    <property type="entry name" value="Phosphoenolpyruvate-binding domains"/>
    <property type="match status" value="1"/>
</dbReference>
<keyword evidence="11 14" id="KW-0670">Pyruvate</keyword>
<evidence type="ECO:0000256" key="8">
    <source>
        <dbReference type="ARBA" id="ARBA00022840"/>
    </source>
</evidence>
<dbReference type="GO" id="GO:0004743">
    <property type="term" value="F:pyruvate kinase activity"/>
    <property type="evidence" value="ECO:0007669"/>
    <property type="project" value="UniProtKB-EC"/>
</dbReference>
<feature type="non-terminal residue" evidence="14">
    <location>
        <position position="1"/>
    </location>
</feature>
<dbReference type="PRINTS" id="PR01050">
    <property type="entry name" value="PYRUVTKNASE"/>
</dbReference>
<dbReference type="SUPFAM" id="SSF51621">
    <property type="entry name" value="Phosphoenolpyruvate/pyruvate domain"/>
    <property type="match status" value="1"/>
</dbReference>
<proteinExistence type="inferred from homology"/>
<dbReference type="InterPro" id="IPR011037">
    <property type="entry name" value="Pyrv_Knase-like_insert_dom_sf"/>
</dbReference>
<dbReference type="InterPro" id="IPR015795">
    <property type="entry name" value="Pyrv_Knase_C"/>
</dbReference>
<comment type="pathway">
    <text evidence="1">Carbohydrate degradation; glycolysis; pyruvate from D-glyceraldehyde 3-phosphate: step 5/5.</text>
</comment>
<feature type="domain" description="Pyruvate kinase barrel" evidence="12">
    <location>
        <begin position="7"/>
        <end position="322"/>
    </location>
</feature>
<evidence type="ECO:0000256" key="11">
    <source>
        <dbReference type="ARBA" id="ARBA00023317"/>
    </source>
</evidence>
<evidence type="ECO:0000259" key="12">
    <source>
        <dbReference type="Pfam" id="PF00224"/>
    </source>
</evidence>
<dbReference type="GO" id="GO:0030955">
    <property type="term" value="F:potassium ion binding"/>
    <property type="evidence" value="ECO:0007669"/>
    <property type="project" value="InterPro"/>
</dbReference>
<dbReference type="GO" id="GO:0016301">
    <property type="term" value="F:kinase activity"/>
    <property type="evidence" value="ECO:0007669"/>
    <property type="project" value="UniProtKB-KW"/>
</dbReference>
<dbReference type="Pfam" id="PF02887">
    <property type="entry name" value="PK_C"/>
    <property type="match status" value="1"/>
</dbReference>
<keyword evidence="8" id="KW-0067">ATP-binding</keyword>
<organism evidence="14">
    <name type="scientific">hydrothermal vent metagenome</name>
    <dbReference type="NCBI Taxonomy" id="652676"/>
    <lineage>
        <taxon>unclassified sequences</taxon>
        <taxon>metagenomes</taxon>
        <taxon>ecological metagenomes</taxon>
    </lineage>
</organism>
<dbReference type="InterPro" id="IPR001697">
    <property type="entry name" value="Pyr_Knase"/>
</dbReference>
<dbReference type="Gene3D" id="2.40.33.10">
    <property type="entry name" value="PK beta-barrel domain-like"/>
    <property type="match status" value="1"/>
</dbReference>
<dbReference type="NCBIfam" id="NF004491">
    <property type="entry name" value="PRK05826.1"/>
    <property type="match status" value="1"/>
</dbReference>
<protein>
    <recommendedName>
        <fullName evidence="3">pyruvate kinase</fullName>
        <ecNumber evidence="3">2.7.1.40</ecNumber>
    </recommendedName>
</protein>
<keyword evidence="4 14" id="KW-0808">Transferase</keyword>
<dbReference type="AlphaFoldDB" id="A0A3B0SRW7"/>
<dbReference type="UniPathway" id="UPA00109">
    <property type="reaction ID" value="UER00188"/>
</dbReference>
<dbReference type="GO" id="GO:0005524">
    <property type="term" value="F:ATP binding"/>
    <property type="evidence" value="ECO:0007669"/>
    <property type="project" value="UniProtKB-KW"/>
</dbReference>
<comment type="similarity">
    <text evidence="2">Belongs to the pyruvate kinase family.</text>
</comment>
<dbReference type="Gene3D" id="3.40.1380.20">
    <property type="entry name" value="Pyruvate kinase, C-terminal domain"/>
    <property type="match status" value="1"/>
</dbReference>
<dbReference type="SUPFAM" id="SSF52935">
    <property type="entry name" value="PK C-terminal domain-like"/>
    <property type="match status" value="1"/>
</dbReference>
<evidence type="ECO:0000259" key="13">
    <source>
        <dbReference type="Pfam" id="PF02887"/>
    </source>
</evidence>
<dbReference type="PANTHER" id="PTHR11817">
    <property type="entry name" value="PYRUVATE KINASE"/>
    <property type="match status" value="1"/>
</dbReference>
<dbReference type="InterPro" id="IPR040442">
    <property type="entry name" value="Pyrv_kinase-like_dom_sf"/>
</dbReference>
<dbReference type="GO" id="GO:0000287">
    <property type="term" value="F:magnesium ion binding"/>
    <property type="evidence" value="ECO:0007669"/>
    <property type="project" value="InterPro"/>
</dbReference>
<evidence type="ECO:0000313" key="14">
    <source>
        <dbReference type="EMBL" id="VAW08238.1"/>
    </source>
</evidence>
<evidence type="ECO:0000256" key="7">
    <source>
        <dbReference type="ARBA" id="ARBA00022777"/>
    </source>
</evidence>
<feature type="domain" description="Pyruvate kinase C-terminal" evidence="13">
    <location>
        <begin position="356"/>
        <end position="468"/>
    </location>
</feature>
<dbReference type="EMBL" id="UOEI01000587">
    <property type="protein sequence ID" value="VAW08238.1"/>
    <property type="molecule type" value="Genomic_DNA"/>
</dbReference>
<accession>A0A3B0SRW7</accession>
<evidence type="ECO:0000256" key="10">
    <source>
        <dbReference type="ARBA" id="ARBA00023152"/>
    </source>
</evidence>
<keyword evidence="9" id="KW-0460">Magnesium</keyword>
<dbReference type="NCBIfam" id="TIGR01064">
    <property type="entry name" value="pyruv_kin"/>
    <property type="match status" value="1"/>
</dbReference>
<dbReference type="InterPro" id="IPR015793">
    <property type="entry name" value="Pyrv_Knase_brl"/>
</dbReference>
<evidence type="ECO:0000256" key="6">
    <source>
        <dbReference type="ARBA" id="ARBA00022741"/>
    </source>
</evidence>